<keyword evidence="3" id="KW-0472">Membrane</keyword>
<gene>
    <name evidence="4" type="ORF">ENR23_13655</name>
</gene>
<reference evidence="4" key="1">
    <citation type="journal article" date="2020" name="mSystems">
        <title>Genome- and Community-Level Interaction Insights into Carbon Utilization and Element Cycling Functions of Hydrothermarchaeota in Hydrothermal Sediment.</title>
        <authorList>
            <person name="Zhou Z."/>
            <person name="Liu Y."/>
            <person name="Xu W."/>
            <person name="Pan J."/>
            <person name="Luo Z.H."/>
            <person name="Li M."/>
        </authorList>
    </citation>
    <scope>NUCLEOTIDE SEQUENCE [LARGE SCALE GENOMIC DNA]</scope>
    <source>
        <strain evidence="4">SpSt-381</strain>
    </source>
</reference>
<comment type="caution">
    <text evidence="4">The sequence shown here is derived from an EMBL/GenBank/DDBJ whole genome shotgun (WGS) entry which is preliminary data.</text>
</comment>
<dbReference type="InterPro" id="IPR048254">
    <property type="entry name" value="CDP_ALCOHOL_P_TRANSF_CS"/>
</dbReference>
<proteinExistence type="inferred from homology"/>
<dbReference type="GO" id="GO:0016780">
    <property type="term" value="F:phosphotransferase activity, for other substituted phosphate groups"/>
    <property type="evidence" value="ECO:0007669"/>
    <property type="project" value="InterPro"/>
</dbReference>
<sequence>MFVEEELQELRRERFAPRAAVRSVRALAGRVREAMVANPGAVRSVWALALGFFAADFLGAAALVMGAERHLAVSFFLWTASGIAVAFAATTLSIDLLRDRDGFRLSAINVPTALTLLRVAMLPGIVLCLLERHLALAFALYAVAMLTDVADGWVARRFGQITALGTVMDPIVDIVFNLAVLAGLWAAGLLPTWVFATGALRYAVLLVGGACLCLFVGPVRIQPTWFGRMTGVLMSGLVGLLVVLRLRGGAAGERLVPLTEIALGVLLAATVVQGVALGWYNFKVMTSEAATRGRVVGDVRWGRR</sequence>
<feature type="transmembrane region" description="Helical" evidence="3">
    <location>
        <begin position="106"/>
        <end position="127"/>
    </location>
</feature>
<keyword evidence="3" id="KW-0812">Transmembrane</keyword>
<feature type="transmembrane region" description="Helical" evidence="3">
    <location>
        <begin position="202"/>
        <end position="219"/>
    </location>
</feature>
<evidence type="ECO:0000313" key="4">
    <source>
        <dbReference type="EMBL" id="HGZ44437.1"/>
    </source>
</evidence>
<feature type="transmembrane region" description="Helical" evidence="3">
    <location>
        <begin position="45"/>
        <end position="64"/>
    </location>
</feature>
<evidence type="ECO:0000256" key="2">
    <source>
        <dbReference type="RuleBase" id="RU003750"/>
    </source>
</evidence>
<dbReference type="InterPro" id="IPR000462">
    <property type="entry name" value="CDP-OH_P_trans"/>
</dbReference>
<dbReference type="GO" id="GO:0008654">
    <property type="term" value="P:phospholipid biosynthetic process"/>
    <property type="evidence" value="ECO:0007669"/>
    <property type="project" value="InterPro"/>
</dbReference>
<dbReference type="Gene3D" id="1.20.120.1760">
    <property type="match status" value="1"/>
</dbReference>
<evidence type="ECO:0000256" key="3">
    <source>
        <dbReference type="SAM" id="Phobius"/>
    </source>
</evidence>
<feature type="transmembrane region" description="Helical" evidence="3">
    <location>
        <begin position="225"/>
        <end position="246"/>
    </location>
</feature>
<feature type="transmembrane region" description="Helical" evidence="3">
    <location>
        <begin position="174"/>
        <end position="195"/>
    </location>
</feature>
<feature type="transmembrane region" description="Helical" evidence="3">
    <location>
        <begin position="258"/>
        <end position="280"/>
    </location>
</feature>
<keyword evidence="1 2" id="KW-0808">Transferase</keyword>
<dbReference type="EMBL" id="DSQF01000028">
    <property type="protein sequence ID" value="HGZ44437.1"/>
    <property type="molecule type" value="Genomic_DNA"/>
</dbReference>
<accession>A0A832ML54</accession>
<comment type="similarity">
    <text evidence="2">Belongs to the CDP-alcohol phosphatidyltransferase class-I family.</text>
</comment>
<dbReference type="Pfam" id="PF01066">
    <property type="entry name" value="CDP-OH_P_transf"/>
    <property type="match status" value="1"/>
</dbReference>
<keyword evidence="3" id="KW-1133">Transmembrane helix</keyword>
<name>A0A832ML54_UNCEI</name>
<dbReference type="PROSITE" id="PS00379">
    <property type="entry name" value="CDP_ALCOHOL_P_TRANSF"/>
    <property type="match status" value="1"/>
</dbReference>
<dbReference type="GO" id="GO:0016020">
    <property type="term" value="C:membrane"/>
    <property type="evidence" value="ECO:0007669"/>
    <property type="project" value="InterPro"/>
</dbReference>
<protein>
    <submittedName>
        <fullName evidence="4">CDP-alcohol phosphatidyltransferase family protein</fullName>
    </submittedName>
</protein>
<dbReference type="InterPro" id="IPR043130">
    <property type="entry name" value="CDP-OH_PTrfase_TM_dom"/>
</dbReference>
<organism evidence="4">
    <name type="scientific">Eiseniibacteriota bacterium</name>
    <dbReference type="NCBI Taxonomy" id="2212470"/>
    <lineage>
        <taxon>Bacteria</taxon>
        <taxon>Candidatus Eiseniibacteriota</taxon>
    </lineage>
</organism>
<feature type="transmembrane region" description="Helical" evidence="3">
    <location>
        <begin position="71"/>
        <end position="94"/>
    </location>
</feature>
<evidence type="ECO:0000256" key="1">
    <source>
        <dbReference type="ARBA" id="ARBA00022679"/>
    </source>
</evidence>
<dbReference type="AlphaFoldDB" id="A0A832ML54"/>